<dbReference type="EMBL" id="CP012600">
    <property type="protein sequence ID" value="ALC82913.1"/>
    <property type="molecule type" value="Genomic_DNA"/>
</dbReference>
<dbReference type="AlphaFoldDB" id="A0A0M4FZD4"/>
<dbReference type="PANTHER" id="PTHR42693">
    <property type="entry name" value="ARYLSULFATASE FAMILY MEMBER"/>
    <property type="match status" value="1"/>
</dbReference>
<evidence type="ECO:0000313" key="5">
    <source>
        <dbReference type="EMBL" id="ALC82913.1"/>
    </source>
</evidence>
<evidence type="ECO:0000259" key="4">
    <source>
        <dbReference type="Pfam" id="PF00884"/>
    </source>
</evidence>
<dbReference type="PATRIC" id="fig|1441095.3.peg.3518"/>
<dbReference type="Gene3D" id="3.40.720.10">
    <property type="entry name" value="Alkaline Phosphatase, subunit A"/>
    <property type="match status" value="1"/>
</dbReference>
<feature type="compositionally biased region" description="Basic and acidic residues" evidence="3">
    <location>
        <begin position="430"/>
        <end position="442"/>
    </location>
</feature>
<reference evidence="6" key="1">
    <citation type="submission" date="2015-08" db="EMBL/GenBank/DDBJ databases">
        <title>Genome sequencing project for genomic taxonomy and phylogenomics of Bacillus-like bacteria.</title>
        <authorList>
            <person name="Liu B."/>
            <person name="Wang J."/>
            <person name="Zhu Y."/>
            <person name="Liu G."/>
            <person name="Chen Q."/>
            <person name="Chen Z."/>
            <person name="Lan J."/>
            <person name="Che J."/>
            <person name="Ge C."/>
            <person name="Shi H."/>
            <person name="Pan Z."/>
            <person name="Liu X."/>
        </authorList>
    </citation>
    <scope>NUCLEOTIDE SEQUENCE [LARGE SCALE GENOMIC DNA]</scope>
    <source>
        <strain evidence="6">FJAT-4402</strain>
    </source>
</reference>
<dbReference type="STRING" id="1441095.AM592_15950"/>
<dbReference type="InterPro" id="IPR050738">
    <property type="entry name" value="Sulfatase"/>
</dbReference>
<dbReference type="PANTHER" id="PTHR42693:SF53">
    <property type="entry name" value="ENDO-4-O-SULFATASE"/>
    <property type="match status" value="1"/>
</dbReference>
<sequence>MSQPNIIVMISHDTGRYLGCYGHHVQTPHIDRLAFKGIRFEQYFCPAPQCSPSRGSILTGRYPHNNGLIGLAHLGFHINGEITTIPKEFQKAGYETSLIGLSHETIGESAPIEERVFSSTYKLGYDRFIEVEGDRAPKVADQAIDFLQEKSADSNQPFYLNIGFFETHREFDEYEPYADKTTEVSVLPYLPDTPNTRKDLSQMNGSVKVLDKAIGRILHTLNETGLQDNTIVVYTTDHGIAFPRAKGTFKEAGLETALIIYHPEYIQEGKTNSDLLCNIDLMPTILELAGIAIPEDLDGKSFAKVFSEDDAKIRDEFFCELTWHDRYHPMRGIRTDRYKYVKNFENGPKIYMPLDAHKSLSGQEVREEYYVPNELEELYDLEQDPLEQSNLIADEKYKEIAIELRQKVQRWMEETNDPLLNGPVPGTGSKRWEEEIKAGRAH</sequence>
<comment type="similarity">
    <text evidence="1">Belongs to the sulfatase family.</text>
</comment>
<keyword evidence="6" id="KW-1185">Reference proteome</keyword>
<dbReference type="InterPro" id="IPR017850">
    <property type="entry name" value="Alkaline_phosphatase_core_sf"/>
</dbReference>
<dbReference type="Pfam" id="PF00884">
    <property type="entry name" value="Sulfatase"/>
    <property type="match status" value="1"/>
</dbReference>
<dbReference type="OrthoDB" id="9762324at2"/>
<reference evidence="5 6" key="2">
    <citation type="journal article" date="2016" name="Int. J. Syst. Evol. Microbiol.">
        <title>Bacillus gobiensis sp. nov., isolated from a soil sample.</title>
        <authorList>
            <person name="Liu B."/>
            <person name="Liu G.H."/>
            <person name="Cetin S."/>
            <person name="Schumann P."/>
            <person name="Pan Z.Z."/>
            <person name="Chen Q.Q."/>
        </authorList>
    </citation>
    <scope>NUCLEOTIDE SEQUENCE [LARGE SCALE GENOMIC DNA]</scope>
    <source>
        <strain evidence="5 6">FJAT-4402</strain>
    </source>
</reference>
<dbReference type="InterPro" id="IPR000917">
    <property type="entry name" value="Sulfatase_N"/>
</dbReference>
<keyword evidence="2" id="KW-0378">Hydrolase</keyword>
<gene>
    <name evidence="5" type="ORF">AM592_15950</name>
</gene>
<name>A0A0M4FZD4_9BACI</name>
<dbReference type="CDD" id="cd16027">
    <property type="entry name" value="SGSH"/>
    <property type="match status" value="1"/>
</dbReference>
<dbReference type="GO" id="GO:0004065">
    <property type="term" value="F:arylsulfatase activity"/>
    <property type="evidence" value="ECO:0007669"/>
    <property type="project" value="TreeGrafter"/>
</dbReference>
<evidence type="ECO:0000313" key="6">
    <source>
        <dbReference type="Proteomes" id="UP000067625"/>
    </source>
</evidence>
<accession>A0A0M4FZD4</accession>
<organism evidence="5 6">
    <name type="scientific">Bacillus gobiensis</name>
    <dbReference type="NCBI Taxonomy" id="1441095"/>
    <lineage>
        <taxon>Bacteria</taxon>
        <taxon>Bacillati</taxon>
        <taxon>Bacillota</taxon>
        <taxon>Bacilli</taxon>
        <taxon>Bacillales</taxon>
        <taxon>Bacillaceae</taxon>
        <taxon>Bacillus</taxon>
    </lineage>
</organism>
<evidence type="ECO:0000256" key="1">
    <source>
        <dbReference type="ARBA" id="ARBA00008779"/>
    </source>
</evidence>
<dbReference type="Proteomes" id="UP000067625">
    <property type="component" value="Chromosome"/>
</dbReference>
<feature type="region of interest" description="Disordered" evidence="3">
    <location>
        <begin position="416"/>
        <end position="442"/>
    </location>
</feature>
<feature type="domain" description="Sulfatase N-terminal" evidence="4">
    <location>
        <begin position="4"/>
        <end position="291"/>
    </location>
</feature>
<evidence type="ECO:0000256" key="3">
    <source>
        <dbReference type="SAM" id="MobiDB-lite"/>
    </source>
</evidence>
<proteinExistence type="inferred from homology"/>
<dbReference type="RefSeq" id="WP_053604730.1">
    <property type="nucleotide sequence ID" value="NZ_CP012600.1"/>
</dbReference>
<dbReference type="SUPFAM" id="SSF53649">
    <property type="entry name" value="Alkaline phosphatase-like"/>
    <property type="match status" value="1"/>
</dbReference>
<protein>
    <submittedName>
        <fullName evidence="5">Sulfatase</fullName>
    </submittedName>
</protein>
<evidence type="ECO:0000256" key="2">
    <source>
        <dbReference type="ARBA" id="ARBA00022801"/>
    </source>
</evidence>